<comment type="caution">
    <text evidence="2">The sequence shown here is derived from an EMBL/GenBank/DDBJ whole genome shotgun (WGS) entry which is preliminary data.</text>
</comment>
<accession>A0A7J9B6K2</accession>
<evidence type="ECO:0000313" key="3">
    <source>
        <dbReference type="Proteomes" id="UP000593579"/>
    </source>
</evidence>
<feature type="compositionally biased region" description="Basic residues" evidence="1">
    <location>
        <begin position="11"/>
        <end position="32"/>
    </location>
</feature>
<gene>
    <name evidence="2" type="ORF">Gogos_016099</name>
</gene>
<name>A0A7J9B6K2_GOSGO</name>
<evidence type="ECO:0000313" key="2">
    <source>
        <dbReference type="EMBL" id="MBA0731981.1"/>
    </source>
</evidence>
<protein>
    <submittedName>
        <fullName evidence="2">Uncharacterized protein</fullName>
    </submittedName>
</protein>
<proteinExistence type="predicted"/>
<feature type="region of interest" description="Disordered" evidence="1">
    <location>
        <begin position="1"/>
        <end position="32"/>
    </location>
</feature>
<sequence>MIRASLERPGLCRHGKRSVRRRDCHRKHVEDG</sequence>
<evidence type="ECO:0000256" key="1">
    <source>
        <dbReference type="SAM" id="MobiDB-lite"/>
    </source>
</evidence>
<dbReference type="Proteomes" id="UP000593579">
    <property type="component" value="Unassembled WGS sequence"/>
</dbReference>
<dbReference type="AlphaFoldDB" id="A0A7J9B6K2"/>
<dbReference type="OrthoDB" id="934441at2759"/>
<dbReference type="EMBL" id="JABEZY010000001">
    <property type="protein sequence ID" value="MBA0731981.1"/>
    <property type="molecule type" value="Genomic_DNA"/>
</dbReference>
<reference evidence="2 3" key="1">
    <citation type="journal article" date="2019" name="Genome Biol. Evol.">
        <title>Insights into the evolution of the New World diploid cottons (Gossypium, subgenus Houzingenia) based on genome sequencing.</title>
        <authorList>
            <person name="Grover C.E."/>
            <person name="Arick M.A. 2nd"/>
            <person name="Thrash A."/>
            <person name="Conover J.L."/>
            <person name="Sanders W.S."/>
            <person name="Peterson D.G."/>
            <person name="Frelichowski J.E."/>
            <person name="Scheffler J.A."/>
            <person name="Scheffler B.E."/>
            <person name="Wendel J.F."/>
        </authorList>
    </citation>
    <scope>NUCLEOTIDE SEQUENCE [LARGE SCALE GENOMIC DNA]</scope>
    <source>
        <strain evidence="2">5</strain>
        <tissue evidence="2">Leaf</tissue>
    </source>
</reference>
<organism evidence="2 3">
    <name type="scientific">Gossypium gossypioides</name>
    <name type="common">Mexican cotton</name>
    <name type="synonym">Selera gossypioides</name>
    <dbReference type="NCBI Taxonomy" id="34282"/>
    <lineage>
        <taxon>Eukaryota</taxon>
        <taxon>Viridiplantae</taxon>
        <taxon>Streptophyta</taxon>
        <taxon>Embryophyta</taxon>
        <taxon>Tracheophyta</taxon>
        <taxon>Spermatophyta</taxon>
        <taxon>Magnoliopsida</taxon>
        <taxon>eudicotyledons</taxon>
        <taxon>Gunneridae</taxon>
        <taxon>Pentapetalae</taxon>
        <taxon>rosids</taxon>
        <taxon>malvids</taxon>
        <taxon>Malvales</taxon>
        <taxon>Malvaceae</taxon>
        <taxon>Malvoideae</taxon>
        <taxon>Gossypium</taxon>
    </lineage>
</organism>
<keyword evidence="3" id="KW-1185">Reference proteome</keyword>